<accession>A0A2S0I5W9</accession>
<dbReference type="Proteomes" id="UP000239477">
    <property type="component" value="Chromosome"/>
</dbReference>
<dbReference type="AlphaFoldDB" id="A0A2S0I5W9"/>
<dbReference type="SUPFAM" id="SSF54637">
    <property type="entry name" value="Thioesterase/thiol ester dehydrase-isomerase"/>
    <property type="match status" value="1"/>
</dbReference>
<dbReference type="PANTHER" id="PTHR43767">
    <property type="entry name" value="LONG-CHAIN-FATTY-ACID--COA LIGASE"/>
    <property type="match status" value="1"/>
</dbReference>
<dbReference type="InterPro" id="IPR042099">
    <property type="entry name" value="ANL_N_sf"/>
</dbReference>
<dbReference type="Gene3D" id="3.40.50.12780">
    <property type="entry name" value="N-terminal domain of ligase-like"/>
    <property type="match status" value="1"/>
</dbReference>
<dbReference type="OrthoDB" id="9787658at2"/>
<dbReference type="InterPro" id="IPR054545">
    <property type="entry name" value="ApeI-like"/>
</dbReference>
<dbReference type="Gene3D" id="3.30.300.30">
    <property type="match status" value="1"/>
</dbReference>
<dbReference type="InterPro" id="IPR045851">
    <property type="entry name" value="AMP-bd_C_sf"/>
</dbReference>
<dbReference type="Pfam" id="PF22818">
    <property type="entry name" value="ApeI-like"/>
    <property type="match status" value="1"/>
</dbReference>
<gene>
    <name evidence="3" type="ORF">CLM73_09965</name>
</gene>
<dbReference type="GO" id="GO:0016878">
    <property type="term" value="F:acid-thiol ligase activity"/>
    <property type="evidence" value="ECO:0007669"/>
    <property type="project" value="UniProtKB-ARBA"/>
</dbReference>
<dbReference type="PANTHER" id="PTHR43767:SF1">
    <property type="entry name" value="NONRIBOSOMAL PEPTIDE SYNTHASE PES1 (EUROFUNG)-RELATED"/>
    <property type="match status" value="1"/>
</dbReference>
<proteinExistence type="predicted"/>
<dbReference type="PROSITE" id="PS00455">
    <property type="entry name" value="AMP_BINDING"/>
    <property type="match status" value="1"/>
</dbReference>
<evidence type="ECO:0000259" key="2">
    <source>
        <dbReference type="Pfam" id="PF22818"/>
    </source>
</evidence>
<dbReference type="InterPro" id="IPR050237">
    <property type="entry name" value="ATP-dep_AMP-bd_enzyme"/>
</dbReference>
<dbReference type="InterPro" id="IPR029069">
    <property type="entry name" value="HotDog_dom_sf"/>
</dbReference>
<sequence>MAWTPLPQLLLPAAGAQANAVIADSPPITREIFAQDSLRIAGALRARSVKRAALWFDDAVDLARALFACWRAGVVAVLPGDNQAQTCNGLDATVDAWLTDADLPVPSARQWRLADLHGDPALDAAELDESLTLVLCTSGSSGTPKHIVKQWRQLSAEVQALQQQWPDTQTPVLGSVSAQHMYGLPFRVLWPLCAGRSIDRRQRLYPEDLQQASLRYPTFAWIASPALLRRLGQRLDWAQLRGRLTRIHSSGGALPPEVSDDIERSLGLRPTEIYGSSETGAVAWRTGDTDWQPLPGVAVDLNDDGALRVSSPWVQADEQQTADGAELTANGFRLLGRLDRIMKIEDKRVSLPMVEQALMEHGYVTDVRLGKAAGASRLAALVALSAHGLHALRNQGRKAVVDALRGHLATRVESLAVPRTWRLLRHLPVNAQGKLPQTDFEAAAGPRPVAPAAIPADVPGQPGNERRYTLDIPYDLAYFSGHFPAAPVVPGVAQITWAMSLAQRDLHPGLHFAGMEALKFQRLLRPGDTAVLALKWDAAKQKLYFTFTVNDSPCSSGRVLHGASHDAA</sequence>
<dbReference type="Pfam" id="PF00501">
    <property type="entry name" value="AMP-binding"/>
    <property type="match status" value="1"/>
</dbReference>
<organism evidence="3 4">
    <name type="scientific">Achromobacter spanius</name>
    <dbReference type="NCBI Taxonomy" id="217203"/>
    <lineage>
        <taxon>Bacteria</taxon>
        <taxon>Pseudomonadati</taxon>
        <taxon>Pseudomonadota</taxon>
        <taxon>Betaproteobacteria</taxon>
        <taxon>Burkholderiales</taxon>
        <taxon>Alcaligenaceae</taxon>
        <taxon>Achromobacter</taxon>
    </lineage>
</organism>
<feature type="domain" description="AMP-dependent synthetase/ligase" evidence="1">
    <location>
        <begin position="20"/>
        <end position="302"/>
    </location>
</feature>
<protein>
    <submittedName>
        <fullName evidence="3">AMP-binding protein</fullName>
    </submittedName>
</protein>
<reference evidence="3 4" key="1">
    <citation type="submission" date="2017-09" db="EMBL/GenBank/DDBJ databases">
        <title>Genomic, metabolic, and phenotypic characteristics of bacterial isolates from the natural microbiome of the model nematode Caenorhabditis elegans.</title>
        <authorList>
            <person name="Zimmermann J."/>
            <person name="Obeng N."/>
            <person name="Yang W."/>
            <person name="Obeng O."/>
            <person name="Kissoyan K."/>
            <person name="Pees B."/>
            <person name="Dirksen P."/>
            <person name="Hoppner M."/>
            <person name="Franke A."/>
            <person name="Rosenstiel P."/>
            <person name="Leippe M."/>
            <person name="Dierking K."/>
            <person name="Kaleta C."/>
            <person name="Schulenburg H."/>
        </authorList>
    </citation>
    <scope>NUCLEOTIDE SEQUENCE [LARGE SCALE GENOMIC DNA]</scope>
    <source>
        <strain evidence="3 4">MYb73</strain>
    </source>
</reference>
<dbReference type="InterPro" id="IPR000873">
    <property type="entry name" value="AMP-dep_synth/lig_dom"/>
</dbReference>
<name>A0A2S0I5W9_9BURK</name>
<dbReference type="SUPFAM" id="SSF56801">
    <property type="entry name" value="Acetyl-CoA synthetase-like"/>
    <property type="match status" value="1"/>
</dbReference>
<evidence type="ECO:0000313" key="4">
    <source>
        <dbReference type="Proteomes" id="UP000239477"/>
    </source>
</evidence>
<evidence type="ECO:0000259" key="1">
    <source>
        <dbReference type="Pfam" id="PF00501"/>
    </source>
</evidence>
<dbReference type="EMBL" id="CP023270">
    <property type="protein sequence ID" value="AVJ27408.1"/>
    <property type="molecule type" value="Genomic_DNA"/>
</dbReference>
<keyword evidence="4" id="KW-1185">Reference proteome</keyword>
<evidence type="ECO:0000313" key="3">
    <source>
        <dbReference type="EMBL" id="AVJ27408.1"/>
    </source>
</evidence>
<feature type="domain" description="ApeI dehydratase-like" evidence="2">
    <location>
        <begin position="465"/>
        <end position="558"/>
    </location>
</feature>
<dbReference type="RefSeq" id="WP_105238288.1">
    <property type="nucleotide sequence ID" value="NZ_CP023270.1"/>
</dbReference>
<dbReference type="Gene3D" id="3.10.129.10">
    <property type="entry name" value="Hotdog Thioesterase"/>
    <property type="match status" value="1"/>
</dbReference>
<dbReference type="InterPro" id="IPR020845">
    <property type="entry name" value="AMP-binding_CS"/>
</dbReference>